<dbReference type="InterPro" id="IPR012291">
    <property type="entry name" value="CBM2_carb-bd_dom_sf"/>
</dbReference>
<dbReference type="EMBL" id="CP130472">
    <property type="protein sequence ID" value="WLS46430.1"/>
    <property type="molecule type" value="Genomic_DNA"/>
</dbReference>
<proteinExistence type="inferred from homology"/>
<evidence type="ECO:0000313" key="5">
    <source>
        <dbReference type="Proteomes" id="UP001235874"/>
    </source>
</evidence>
<dbReference type="Proteomes" id="UP001235874">
    <property type="component" value="Chromosome"/>
</dbReference>
<dbReference type="EC" id="3.2.1.-" evidence="1"/>
<dbReference type="InterPro" id="IPR001919">
    <property type="entry name" value="CBD2"/>
</dbReference>
<evidence type="ECO:0000256" key="2">
    <source>
        <dbReference type="SAM" id="MobiDB-lite"/>
    </source>
</evidence>
<feature type="domain" description="CBM2" evidence="3">
    <location>
        <begin position="364"/>
        <end position="463"/>
    </location>
</feature>
<dbReference type="KEGG" id="mprn:Q3V37_03915"/>
<evidence type="ECO:0000313" key="4">
    <source>
        <dbReference type="EMBL" id="WLS46430.1"/>
    </source>
</evidence>
<dbReference type="SMART" id="SM00637">
    <property type="entry name" value="CBD_II"/>
    <property type="match status" value="1"/>
</dbReference>
<keyword evidence="1" id="KW-0136">Cellulose degradation</keyword>
<dbReference type="PRINTS" id="PR00733">
    <property type="entry name" value="GLHYDRLASE6"/>
</dbReference>
<dbReference type="PANTHER" id="PTHR34876">
    <property type="match status" value="1"/>
</dbReference>
<dbReference type="GO" id="GO:0030247">
    <property type="term" value="F:polysaccharide binding"/>
    <property type="evidence" value="ECO:0007669"/>
    <property type="project" value="UniProtKB-UniRule"/>
</dbReference>
<name>A0AAJ6HSL4_9ACTN</name>
<dbReference type="Gene3D" id="3.20.20.40">
    <property type="entry name" value="1, 4-beta cellobiohydrolase"/>
    <property type="match status" value="1"/>
</dbReference>
<dbReference type="Pfam" id="PF00553">
    <property type="entry name" value="CBM_2"/>
    <property type="match status" value="1"/>
</dbReference>
<dbReference type="PROSITE" id="PS51318">
    <property type="entry name" value="TAT"/>
    <property type="match status" value="1"/>
</dbReference>
<protein>
    <recommendedName>
        <fullName evidence="1">Glucanase</fullName>
        <ecNumber evidence="1">3.2.1.-</ecNumber>
    </recommendedName>
</protein>
<feature type="region of interest" description="Disordered" evidence="2">
    <location>
        <begin position="320"/>
        <end position="373"/>
    </location>
</feature>
<comment type="similarity">
    <text evidence="1">Belongs to the glycosyl hydrolase family 6.</text>
</comment>
<feature type="region of interest" description="Disordered" evidence="2">
    <location>
        <begin position="259"/>
        <end position="287"/>
    </location>
</feature>
<dbReference type="AlphaFoldDB" id="A0AAJ6HSL4"/>
<dbReference type="Gene3D" id="2.60.40.290">
    <property type="match status" value="1"/>
</dbReference>
<dbReference type="GO" id="GO:0030245">
    <property type="term" value="P:cellulose catabolic process"/>
    <property type="evidence" value="ECO:0007669"/>
    <property type="project" value="UniProtKB-KW"/>
</dbReference>
<evidence type="ECO:0000256" key="1">
    <source>
        <dbReference type="RuleBase" id="RU361186"/>
    </source>
</evidence>
<keyword evidence="1 4" id="KW-0378">Hydrolase</keyword>
<dbReference type="InterPro" id="IPR036434">
    <property type="entry name" value="Beta_cellobiohydrolase_sf"/>
</dbReference>
<accession>A0AAJ6HSL4</accession>
<dbReference type="RefSeq" id="WP_053659075.1">
    <property type="nucleotide sequence ID" value="NZ_CP130472.1"/>
</dbReference>
<dbReference type="PANTHER" id="PTHR34876:SF4">
    <property type="entry name" value="1,4-BETA-D-GLUCAN CELLOBIOHYDROLASE C-RELATED"/>
    <property type="match status" value="1"/>
</dbReference>
<sequence>MATLSSLRRRSVAASVAAVAGAAVVGACLAVGSASAGTLSGSLYRDPTSAVVRWVAANPGDSRTAVIRDKIASQPQARWFANFNPSTVQAEVSEHISAANAAQQIPVLAVYEITNRDCGGASAGGAPDLNQYQTWVSNFSRGLGNQTVIIILETDSLALLTCLSSAEINARNQAITTATRTIKSGNPNAKVYLDGGHSTWNSAGETANRLRAAGVQYADGFFTNVSNYNSTSSEANFGRAVISALNGMGLSGKRQVIDTSRNGGASGDWCGDDNTDRRIGQYPTTNTGDSNIDAYLWVKPPGEADGCRYTAGSFQPDLAFSLANGAPNPPPTTAPPTTPPPTTAAPTTPPPTTAPPTTPPPTTPPPTGNGCSASVVLNQWPGGFTASVTVTAGSAAINGWTVTIALPGGAAVTSTWSAQASGNSGTVRFTNVSYNGQVGAGQSTNFGFQGTGTGPGAATCAAA</sequence>
<dbReference type="SUPFAM" id="SSF49384">
    <property type="entry name" value="Carbohydrate-binding domain"/>
    <property type="match status" value="1"/>
</dbReference>
<organism evidence="4 5">
    <name type="scientific">Micromonospora profundi</name>
    <dbReference type="NCBI Taxonomy" id="1420889"/>
    <lineage>
        <taxon>Bacteria</taxon>
        <taxon>Bacillati</taxon>
        <taxon>Actinomycetota</taxon>
        <taxon>Actinomycetes</taxon>
        <taxon>Micromonosporales</taxon>
        <taxon>Micromonosporaceae</taxon>
        <taxon>Micromonospora</taxon>
    </lineage>
</organism>
<reference evidence="4 5" key="1">
    <citation type="submission" date="2023-07" db="EMBL/GenBank/DDBJ databases">
        <title>Micromonospora profundi TRM 95458 converts glycerol to a new osmotic compound.</title>
        <authorList>
            <person name="Lu D."/>
        </authorList>
    </citation>
    <scope>NUCLEOTIDE SEQUENCE [LARGE SCALE GENOMIC DNA]</scope>
    <source>
        <strain evidence="4 5">TRM95458</strain>
    </source>
</reference>
<dbReference type="InterPro" id="IPR006311">
    <property type="entry name" value="TAT_signal"/>
</dbReference>
<feature type="compositionally biased region" description="Pro residues" evidence="2">
    <location>
        <begin position="327"/>
        <end position="367"/>
    </location>
</feature>
<gene>
    <name evidence="4" type="ORF">Q3V37_03915</name>
</gene>
<dbReference type="Pfam" id="PF01341">
    <property type="entry name" value="Glyco_hydro_6"/>
    <property type="match status" value="1"/>
</dbReference>
<keyword evidence="1" id="KW-0119">Carbohydrate metabolism</keyword>
<dbReference type="GO" id="GO:0004553">
    <property type="term" value="F:hydrolase activity, hydrolyzing O-glycosyl compounds"/>
    <property type="evidence" value="ECO:0007669"/>
    <property type="project" value="InterPro"/>
</dbReference>
<keyword evidence="1" id="KW-0624">Polysaccharide degradation</keyword>
<evidence type="ECO:0000259" key="3">
    <source>
        <dbReference type="PROSITE" id="PS51173"/>
    </source>
</evidence>
<dbReference type="InterPro" id="IPR008965">
    <property type="entry name" value="CBM2/CBM3_carb-bd_dom_sf"/>
</dbReference>
<dbReference type="InterPro" id="IPR016288">
    <property type="entry name" value="Beta_cellobiohydrolase"/>
</dbReference>
<keyword evidence="5" id="KW-1185">Reference proteome</keyword>
<dbReference type="SUPFAM" id="SSF51989">
    <property type="entry name" value="Glycosyl hydrolases family 6, cellulases"/>
    <property type="match status" value="1"/>
</dbReference>
<dbReference type="PROSITE" id="PS51173">
    <property type="entry name" value="CBM2"/>
    <property type="match status" value="1"/>
</dbReference>
<keyword evidence="1" id="KW-0326">Glycosidase</keyword>